<evidence type="ECO:0000256" key="5">
    <source>
        <dbReference type="PROSITE-ProRule" id="PRU01248"/>
    </source>
</evidence>
<dbReference type="AlphaFoldDB" id="E5YB45"/>
<evidence type="ECO:0000256" key="3">
    <source>
        <dbReference type="ARBA" id="ARBA00023125"/>
    </source>
</evidence>
<protein>
    <recommendedName>
        <fullName evidence="10">Tyr recombinase domain-containing protein</fullName>
    </recommendedName>
</protein>
<dbReference type="PROSITE" id="PS51900">
    <property type="entry name" value="CB"/>
    <property type="match status" value="1"/>
</dbReference>
<evidence type="ECO:0000259" key="6">
    <source>
        <dbReference type="PROSITE" id="PS51898"/>
    </source>
</evidence>
<dbReference type="EMBL" id="ADCP02000001">
    <property type="protein sequence ID" value="EFV42741.1"/>
    <property type="molecule type" value="Genomic_DNA"/>
</dbReference>
<evidence type="ECO:0000313" key="8">
    <source>
        <dbReference type="EMBL" id="EFV42741.1"/>
    </source>
</evidence>
<dbReference type="InterPro" id="IPR044068">
    <property type="entry name" value="CB"/>
</dbReference>
<dbReference type="Proteomes" id="UP000006034">
    <property type="component" value="Unassembled WGS sequence"/>
</dbReference>
<reference evidence="8 9" key="1">
    <citation type="submission" date="2010-10" db="EMBL/GenBank/DDBJ databases">
        <authorList>
            <consortium name="The Broad Institute Genome Sequencing Platform"/>
            <person name="Ward D."/>
            <person name="Earl A."/>
            <person name="Feldgarden M."/>
            <person name="Young S.K."/>
            <person name="Gargeya S."/>
            <person name="Zeng Q."/>
            <person name="Alvarado L."/>
            <person name="Berlin A."/>
            <person name="Bochicchio J."/>
            <person name="Chapman S.B."/>
            <person name="Chen Z."/>
            <person name="Freedman E."/>
            <person name="Gellesch M."/>
            <person name="Goldberg J."/>
            <person name="Griggs A."/>
            <person name="Gujja S."/>
            <person name="Heilman E."/>
            <person name="Heiman D."/>
            <person name="Howarth C."/>
            <person name="Mehta T."/>
            <person name="Neiman D."/>
            <person name="Pearson M."/>
            <person name="Roberts A."/>
            <person name="Saif S."/>
            <person name="Shea T."/>
            <person name="Shenoy N."/>
            <person name="Sisk P."/>
            <person name="Stolte C."/>
            <person name="Sykes S."/>
            <person name="White J."/>
            <person name="Yandava C."/>
            <person name="Allen-Vercoe E."/>
            <person name="Sibley C."/>
            <person name="Ambrose C.E."/>
            <person name="Strauss J."/>
            <person name="Daigneault M."/>
            <person name="Haas B."/>
            <person name="Nusbaum C."/>
            <person name="Birren B."/>
        </authorList>
    </citation>
    <scope>NUCLEOTIDE SEQUENCE [LARGE SCALE GENOMIC DNA]</scope>
    <source>
        <strain evidence="8 9">3_1_6</strain>
    </source>
</reference>
<sequence>MKQVIDNKKRKSLPKGIRHLASGKFIADVCINGKRKTKTVDTLEEAIIERQKMLNNDVPTSFTKDPDDTSGWTLKQAYDRTKSLYWEDSAWSYKVASNFKSISTYFGETMPIGKITLDDIDDYVNTLLTKGNSNGTINRKLAILSRIFRTAVERGKLEVVPKIPLRKEAHHRVRFLTQEEENAFVKAFIQNGYNTHAEVFLILLYTGFRLGECWRIECRDINLELGTITAWKTKNGHPRTIPIVDKIRPILERKIFEAGENGKLFPTADNRWFESAWNRIKRLLGLEKDVQLVPHALRHTCASRLAQRGVSMMVIKEWMGHSNIKTTMRYTHLSPKDLQEAAKILSL</sequence>
<dbReference type="GeneID" id="78085033"/>
<dbReference type="RefSeq" id="WP_005030228.1">
    <property type="nucleotide sequence ID" value="NZ_KE150238.1"/>
</dbReference>
<gene>
    <name evidence="8" type="ORF">HMPREF0179_03418</name>
</gene>
<evidence type="ECO:0008006" key="10">
    <source>
        <dbReference type="Google" id="ProtNLM"/>
    </source>
</evidence>
<evidence type="ECO:0000259" key="7">
    <source>
        <dbReference type="PROSITE" id="PS51900"/>
    </source>
</evidence>
<feature type="domain" description="Core-binding (CB)" evidence="7">
    <location>
        <begin position="69"/>
        <end position="152"/>
    </location>
</feature>
<comment type="similarity">
    <text evidence="1">Belongs to the 'phage' integrase family.</text>
</comment>
<dbReference type="Gene3D" id="1.10.150.130">
    <property type="match status" value="1"/>
</dbReference>
<evidence type="ECO:0000256" key="4">
    <source>
        <dbReference type="ARBA" id="ARBA00023172"/>
    </source>
</evidence>
<reference evidence="8 9" key="2">
    <citation type="submission" date="2013-04" db="EMBL/GenBank/DDBJ databases">
        <title>The Genome Sequence of Bilophila wadsworthia 3_1_6.</title>
        <authorList>
            <consortium name="The Broad Institute Genomics Platform"/>
            <person name="Earl A."/>
            <person name="Ward D."/>
            <person name="Feldgarden M."/>
            <person name="Gevers D."/>
            <person name="Sibley C."/>
            <person name="Strauss J."/>
            <person name="Allen-Vercoe E."/>
            <person name="Walker B."/>
            <person name="Young S."/>
            <person name="Zeng Q."/>
            <person name="Gargeya S."/>
            <person name="Fitzgerald M."/>
            <person name="Haas B."/>
            <person name="Abouelleil A."/>
            <person name="Allen A.W."/>
            <person name="Alvarado L."/>
            <person name="Arachchi H.M."/>
            <person name="Berlin A.M."/>
            <person name="Chapman S.B."/>
            <person name="Gainer-Dewar J."/>
            <person name="Goldberg J."/>
            <person name="Griggs A."/>
            <person name="Gujja S."/>
            <person name="Hansen M."/>
            <person name="Howarth C."/>
            <person name="Imamovic A."/>
            <person name="Ireland A."/>
            <person name="Larimer J."/>
            <person name="McCowan C."/>
            <person name="Murphy C."/>
            <person name="Pearson M."/>
            <person name="Poon T.W."/>
            <person name="Priest M."/>
            <person name="Roberts A."/>
            <person name="Saif S."/>
            <person name="Shea T."/>
            <person name="Sisk P."/>
            <person name="Sykes S."/>
            <person name="Wortman J."/>
            <person name="Nusbaum C."/>
            <person name="Birren B."/>
        </authorList>
    </citation>
    <scope>NUCLEOTIDE SEQUENCE [LARGE SCALE GENOMIC DNA]</scope>
    <source>
        <strain evidence="8 9">3_1_6</strain>
    </source>
</reference>
<evidence type="ECO:0000256" key="2">
    <source>
        <dbReference type="ARBA" id="ARBA00022908"/>
    </source>
</evidence>
<dbReference type="PANTHER" id="PTHR30349:SF64">
    <property type="entry name" value="PROPHAGE INTEGRASE INTD-RELATED"/>
    <property type="match status" value="1"/>
</dbReference>
<dbReference type="OrthoDB" id="9814722at2"/>
<name>E5YB45_BILW3</name>
<evidence type="ECO:0000256" key="1">
    <source>
        <dbReference type="ARBA" id="ARBA00008857"/>
    </source>
</evidence>
<dbReference type="InterPro" id="IPR050090">
    <property type="entry name" value="Tyrosine_recombinase_XerCD"/>
</dbReference>
<accession>E5YB45</accession>
<dbReference type="SUPFAM" id="SSF56349">
    <property type="entry name" value="DNA breaking-rejoining enzymes"/>
    <property type="match status" value="1"/>
</dbReference>
<dbReference type="STRING" id="563192.HMPREF0179_03418"/>
<dbReference type="eggNOG" id="COG0582">
    <property type="taxonomic scope" value="Bacteria"/>
</dbReference>
<dbReference type="InterPro" id="IPR011010">
    <property type="entry name" value="DNA_brk_join_enz"/>
</dbReference>
<dbReference type="Pfam" id="PF00589">
    <property type="entry name" value="Phage_integrase"/>
    <property type="match status" value="1"/>
</dbReference>
<dbReference type="CDD" id="cd00796">
    <property type="entry name" value="INT_Rci_Hp1_C"/>
    <property type="match status" value="1"/>
</dbReference>
<dbReference type="InterPro" id="IPR002104">
    <property type="entry name" value="Integrase_catalytic"/>
</dbReference>
<proteinExistence type="inferred from homology"/>
<comment type="caution">
    <text evidence="8">The sequence shown here is derived from an EMBL/GenBank/DDBJ whole genome shotgun (WGS) entry which is preliminary data.</text>
</comment>
<keyword evidence="3 5" id="KW-0238">DNA-binding</keyword>
<dbReference type="GO" id="GO:0015074">
    <property type="term" value="P:DNA integration"/>
    <property type="evidence" value="ECO:0007669"/>
    <property type="project" value="UniProtKB-KW"/>
</dbReference>
<keyword evidence="9" id="KW-1185">Reference proteome</keyword>
<feature type="domain" description="Tyr recombinase" evidence="6">
    <location>
        <begin position="171"/>
        <end position="343"/>
    </location>
</feature>
<organism evidence="8 9">
    <name type="scientific">Bilophila wadsworthia (strain 3_1_6)</name>
    <dbReference type="NCBI Taxonomy" id="563192"/>
    <lineage>
        <taxon>Bacteria</taxon>
        <taxon>Pseudomonadati</taxon>
        <taxon>Thermodesulfobacteriota</taxon>
        <taxon>Desulfovibrionia</taxon>
        <taxon>Desulfovibrionales</taxon>
        <taxon>Desulfovibrionaceae</taxon>
        <taxon>Bilophila</taxon>
    </lineage>
</organism>
<dbReference type="PANTHER" id="PTHR30349">
    <property type="entry name" value="PHAGE INTEGRASE-RELATED"/>
    <property type="match status" value="1"/>
</dbReference>
<dbReference type="HOGENOM" id="CLU_027562_17_7_7"/>
<dbReference type="GO" id="GO:0006310">
    <property type="term" value="P:DNA recombination"/>
    <property type="evidence" value="ECO:0007669"/>
    <property type="project" value="UniProtKB-KW"/>
</dbReference>
<dbReference type="InterPro" id="IPR013762">
    <property type="entry name" value="Integrase-like_cat_sf"/>
</dbReference>
<dbReference type="PROSITE" id="PS51898">
    <property type="entry name" value="TYR_RECOMBINASE"/>
    <property type="match status" value="1"/>
</dbReference>
<keyword evidence="2" id="KW-0229">DNA integration</keyword>
<dbReference type="GO" id="GO:0003677">
    <property type="term" value="F:DNA binding"/>
    <property type="evidence" value="ECO:0007669"/>
    <property type="project" value="UniProtKB-UniRule"/>
</dbReference>
<dbReference type="InterPro" id="IPR010998">
    <property type="entry name" value="Integrase_recombinase_N"/>
</dbReference>
<evidence type="ECO:0000313" key="9">
    <source>
        <dbReference type="Proteomes" id="UP000006034"/>
    </source>
</evidence>
<dbReference type="Gene3D" id="1.10.443.10">
    <property type="entry name" value="Intergrase catalytic core"/>
    <property type="match status" value="1"/>
</dbReference>
<keyword evidence="4" id="KW-0233">DNA recombination</keyword>